<feature type="binding site" evidence="9">
    <location>
        <position position="72"/>
    </location>
    <ligand>
        <name>4-amino-2-methyl-5-(diphosphooxymethyl)pyrimidine</name>
        <dbReference type="ChEBI" id="CHEBI:57841"/>
    </ligand>
</feature>
<evidence type="ECO:0000256" key="9">
    <source>
        <dbReference type="HAMAP-Rule" id="MF_00097"/>
    </source>
</evidence>
<gene>
    <name evidence="9" type="primary">thiE</name>
    <name evidence="13" type="ORF">SAMN02745111_00505</name>
</gene>
<keyword evidence="3 9" id="KW-0479">Metal-binding</keyword>
<dbReference type="NCBIfam" id="TIGR00693">
    <property type="entry name" value="thiE"/>
    <property type="match status" value="1"/>
</dbReference>
<dbReference type="InterPro" id="IPR034291">
    <property type="entry name" value="TMP_synthase"/>
</dbReference>
<dbReference type="EMBL" id="FUXZ01000003">
    <property type="protein sequence ID" value="SKA61594.1"/>
    <property type="molecule type" value="Genomic_DNA"/>
</dbReference>
<dbReference type="GO" id="GO:0005737">
    <property type="term" value="C:cytoplasm"/>
    <property type="evidence" value="ECO:0007669"/>
    <property type="project" value="TreeGrafter"/>
</dbReference>
<comment type="catalytic activity">
    <reaction evidence="8 9 10">
        <text>2-[(2R,5Z)-2-carboxy-4-methylthiazol-5(2H)-ylidene]ethyl phosphate + 4-amino-2-methyl-5-(diphosphooxymethyl)pyrimidine + 2 H(+) = thiamine phosphate + CO2 + diphosphate</text>
        <dbReference type="Rhea" id="RHEA:47844"/>
        <dbReference type="ChEBI" id="CHEBI:15378"/>
        <dbReference type="ChEBI" id="CHEBI:16526"/>
        <dbReference type="ChEBI" id="CHEBI:33019"/>
        <dbReference type="ChEBI" id="CHEBI:37575"/>
        <dbReference type="ChEBI" id="CHEBI:57841"/>
        <dbReference type="ChEBI" id="CHEBI:62899"/>
        <dbReference type="EC" id="2.5.1.3"/>
    </reaction>
</comment>
<dbReference type="RefSeq" id="WP_078765395.1">
    <property type="nucleotide sequence ID" value="NZ_FUXZ01000003.1"/>
</dbReference>
<evidence type="ECO:0000256" key="7">
    <source>
        <dbReference type="ARBA" id="ARBA00047851"/>
    </source>
</evidence>
<feature type="binding site" evidence="9">
    <location>
        <begin position="187"/>
        <end position="188"/>
    </location>
    <ligand>
        <name>2-[(2R,5Z)-2-carboxy-4-methylthiazol-5(2H)-ylidene]ethyl phosphate</name>
        <dbReference type="ChEBI" id="CHEBI:62899"/>
    </ligand>
</feature>
<evidence type="ECO:0000256" key="3">
    <source>
        <dbReference type="ARBA" id="ARBA00022723"/>
    </source>
</evidence>
<evidence type="ECO:0000256" key="4">
    <source>
        <dbReference type="ARBA" id="ARBA00022842"/>
    </source>
</evidence>
<keyword evidence="4 9" id="KW-0460">Magnesium</keyword>
<dbReference type="EC" id="2.5.1.3" evidence="9"/>
<dbReference type="GO" id="GO:0009229">
    <property type="term" value="P:thiamine diphosphate biosynthetic process"/>
    <property type="evidence" value="ECO:0007669"/>
    <property type="project" value="UniProtKB-UniRule"/>
</dbReference>
<evidence type="ECO:0000256" key="8">
    <source>
        <dbReference type="ARBA" id="ARBA00047883"/>
    </source>
</evidence>
<dbReference type="Proteomes" id="UP000190814">
    <property type="component" value="Unassembled WGS sequence"/>
</dbReference>
<keyword evidence="14" id="KW-1185">Reference proteome</keyword>
<dbReference type="InterPro" id="IPR022998">
    <property type="entry name" value="ThiamineP_synth_TenI"/>
</dbReference>
<dbReference type="InterPro" id="IPR013785">
    <property type="entry name" value="Aldolase_TIM"/>
</dbReference>
<feature type="binding site" evidence="9">
    <location>
        <begin position="40"/>
        <end position="44"/>
    </location>
    <ligand>
        <name>4-amino-2-methyl-5-(diphosphooxymethyl)pyrimidine</name>
        <dbReference type="ChEBI" id="CHEBI:57841"/>
    </ligand>
</feature>
<accession>A0A1T4V9G6</accession>
<feature type="binding site" evidence="9">
    <location>
        <position position="92"/>
    </location>
    <ligand>
        <name>Mg(2+)</name>
        <dbReference type="ChEBI" id="CHEBI:18420"/>
    </ligand>
</feature>
<name>A0A1T4V9G6_9FIRM</name>
<feature type="binding site" evidence="9">
    <location>
        <position position="140"/>
    </location>
    <ligand>
        <name>4-amino-2-methyl-5-(diphosphooxymethyl)pyrimidine</name>
        <dbReference type="ChEBI" id="CHEBI:57841"/>
    </ligand>
</feature>
<comment type="similarity">
    <text evidence="9 10">Belongs to the thiamine-phosphate synthase family.</text>
</comment>
<feature type="binding site" evidence="9">
    <location>
        <position position="167"/>
    </location>
    <ligand>
        <name>2-[(2R,5Z)-2-carboxy-4-methylthiazol-5(2H)-ylidene]ethyl phosphate</name>
        <dbReference type="ChEBI" id="CHEBI:62899"/>
    </ligand>
</feature>
<comment type="catalytic activity">
    <reaction evidence="7 9 10">
        <text>2-(2-carboxy-4-methylthiazol-5-yl)ethyl phosphate + 4-amino-2-methyl-5-(diphosphooxymethyl)pyrimidine + 2 H(+) = thiamine phosphate + CO2 + diphosphate</text>
        <dbReference type="Rhea" id="RHEA:47848"/>
        <dbReference type="ChEBI" id="CHEBI:15378"/>
        <dbReference type="ChEBI" id="CHEBI:16526"/>
        <dbReference type="ChEBI" id="CHEBI:33019"/>
        <dbReference type="ChEBI" id="CHEBI:37575"/>
        <dbReference type="ChEBI" id="CHEBI:57841"/>
        <dbReference type="ChEBI" id="CHEBI:62890"/>
        <dbReference type="EC" id="2.5.1.3"/>
    </reaction>
</comment>
<dbReference type="InterPro" id="IPR036206">
    <property type="entry name" value="ThiamineP_synth_sf"/>
</dbReference>
<sequence length="213" mass="23342">MNVKKEDMLLYGITDRSWLNGRTLSEVVKESLEGGVTILQIREKDIDEKNFLEEAKEIKKICEKFNVPLIINDNVEIAKMVDADGVHLGQDDMDIEEARKILGPEKIIGITAKTIEQAKEAQMKGADYLGSGAIYTSGTKQNAKRLTVEDLKAICASVEIPVVAIGGLTYDNIDVLKDSGISGIAVVSAIYASTDIKTDTIKLKEKTRNLIDA</sequence>
<comment type="cofactor">
    <cofactor evidence="9">
        <name>Mg(2+)</name>
        <dbReference type="ChEBI" id="CHEBI:18420"/>
    </cofactor>
    <text evidence="9">Binds 1 Mg(2+) ion per subunit.</text>
</comment>
<evidence type="ECO:0000313" key="14">
    <source>
        <dbReference type="Proteomes" id="UP000190814"/>
    </source>
</evidence>
<dbReference type="STRING" id="39495.SAMN02745111_00505"/>
<dbReference type="FunFam" id="3.20.20.70:FF:000096">
    <property type="entry name" value="Thiamine-phosphate synthase"/>
    <property type="match status" value="1"/>
</dbReference>
<dbReference type="HAMAP" id="MF_00097">
    <property type="entry name" value="TMP_synthase"/>
    <property type="match status" value="1"/>
</dbReference>
<evidence type="ECO:0000256" key="10">
    <source>
        <dbReference type="RuleBase" id="RU003826"/>
    </source>
</evidence>
<comment type="catalytic activity">
    <reaction evidence="6 9 10">
        <text>4-methyl-5-(2-phosphooxyethyl)-thiazole + 4-amino-2-methyl-5-(diphosphooxymethyl)pyrimidine + H(+) = thiamine phosphate + diphosphate</text>
        <dbReference type="Rhea" id="RHEA:22328"/>
        <dbReference type="ChEBI" id="CHEBI:15378"/>
        <dbReference type="ChEBI" id="CHEBI:33019"/>
        <dbReference type="ChEBI" id="CHEBI:37575"/>
        <dbReference type="ChEBI" id="CHEBI:57841"/>
        <dbReference type="ChEBI" id="CHEBI:58296"/>
        <dbReference type="EC" id="2.5.1.3"/>
    </reaction>
</comment>
<dbReference type="AlphaFoldDB" id="A0A1T4V9G6"/>
<dbReference type="Gene3D" id="3.20.20.70">
    <property type="entry name" value="Aldolase class I"/>
    <property type="match status" value="1"/>
</dbReference>
<dbReference type="PANTHER" id="PTHR20857:SF23">
    <property type="entry name" value="THIAMINE BIOSYNTHETIC BIFUNCTIONAL ENZYME"/>
    <property type="match status" value="1"/>
</dbReference>
<dbReference type="OrthoDB" id="9812206at2"/>
<feature type="binding site" evidence="9">
    <location>
        <position position="73"/>
    </location>
    <ligand>
        <name>Mg(2+)</name>
        <dbReference type="ChEBI" id="CHEBI:18420"/>
    </ligand>
</feature>
<evidence type="ECO:0000256" key="11">
    <source>
        <dbReference type="RuleBase" id="RU004253"/>
    </source>
</evidence>
<keyword evidence="5 9" id="KW-0784">Thiamine biosynthesis</keyword>
<dbReference type="Pfam" id="PF02581">
    <property type="entry name" value="TMP-TENI"/>
    <property type="match status" value="1"/>
</dbReference>
<protein>
    <recommendedName>
        <fullName evidence="9">Thiamine-phosphate synthase</fullName>
        <shortName evidence="9">TP synthase</shortName>
        <shortName evidence="9">TPS</shortName>
        <ecNumber evidence="9">2.5.1.3</ecNumber>
    </recommendedName>
    <alternativeName>
        <fullName evidence="9">Thiamine-phosphate pyrophosphorylase</fullName>
        <shortName evidence="9">TMP pyrophosphorylase</shortName>
        <shortName evidence="9">TMP-PPase</shortName>
    </alternativeName>
</protein>
<comment type="pathway">
    <text evidence="1 9 11">Cofactor biosynthesis; thiamine diphosphate biosynthesis; thiamine phosphate from 4-amino-2-methyl-5-diphosphomethylpyrimidine and 4-methyl-5-(2-phosphoethyl)-thiazole: step 1/1.</text>
</comment>
<evidence type="ECO:0000256" key="6">
    <source>
        <dbReference type="ARBA" id="ARBA00047334"/>
    </source>
</evidence>
<feature type="domain" description="Thiamine phosphate synthase/TenI" evidence="12">
    <location>
        <begin position="10"/>
        <end position="190"/>
    </location>
</feature>
<comment type="function">
    <text evidence="9">Condenses 4-methyl-5-(beta-hydroxyethyl)thiazole monophosphate (THZ-P) and 2-methyl-4-amino-5-hydroxymethyl pyrimidine pyrophosphate (HMP-PP) to form thiamine monophosphate (TMP).</text>
</comment>
<evidence type="ECO:0000256" key="5">
    <source>
        <dbReference type="ARBA" id="ARBA00022977"/>
    </source>
</evidence>
<feature type="binding site" evidence="9">
    <location>
        <position position="111"/>
    </location>
    <ligand>
        <name>4-amino-2-methyl-5-(diphosphooxymethyl)pyrimidine</name>
        <dbReference type="ChEBI" id="CHEBI:57841"/>
    </ligand>
</feature>
<proteinExistence type="inferred from homology"/>
<dbReference type="GO" id="GO:0004789">
    <property type="term" value="F:thiamine-phosphate diphosphorylase activity"/>
    <property type="evidence" value="ECO:0007669"/>
    <property type="project" value="UniProtKB-UniRule"/>
</dbReference>
<evidence type="ECO:0000256" key="2">
    <source>
        <dbReference type="ARBA" id="ARBA00022679"/>
    </source>
</evidence>
<dbReference type="UniPathway" id="UPA00060">
    <property type="reaction ID" value="UER00141"/>
</dbReference>
<reference evidence="13 14" key="1">
    <citation type="submission" date="2017-02" db="EMBL/GenBank/DDBJ databases">
        <authorList>
            <person name="Peterson S.W."/>
        </authorList>
    </citation>
    <scope>NUCLEOTIDE SEQUENCE [LARGE SCALE GENOMIC DNA]</scope>
    <source>
        <strain evidence="13 14">ATCC 35992</strain>
    </source>
</reference>
<dbReference type="SUPFAM" id="SSF51391">
    <property type="entry name" value="Thiamin phosphate synthase"/>
    <property type="match status" value="1"/>
</dbReference>
<dbReference type="PANTHER" id="PTHR20857">
    <property type="entry name" value="THIAMINE-PHOSPHATE PYROPHOSPHORYLASE"/>
    <property type="match status" value="1"/>
</dbReference>
<dbReference type="GO" id="GO:0009228">
    <property type="term" value="P:thiamine biosynthetic process"/>
    <property type="evidence" value="ECO:0007669"/>
    <property type="project" value="UniProtKB-KW"/>
</dbReference>
<evidence type="ECO:0000259" key="12">
    <source>
        <dbReference type="Pfam" id="PF02581"/>
    </source>
</evidence>
<keyword evidence="2 9" id="KW-0808">Transferase</keyword>
<organism evidence="13 14">
    <name type="scientific">Eubacterium uniforme</name>
    <dbReference type="NCBI Taxonomy" id="39495"/>
    <lineage>
        <taxon>Bacteria</taxon>
        <taxon>Bacillati</taxon>
        <taxon>Bacillota</taxon>
        <taxon>Clostridia</taxon>
        <taxon>Eubacteriales</taxon>
        <taxon>Eubacteriaceae</taxon>
        <taxon>Eubacterium</taxon>
    </lineage>
</organism>
<feature type="binding site" evidence="9">
    <location>
        <begin position="137"/>
        <end position="139"/>
    </location>
    <ligand>
        <name>2-[(2R,5Z)-2-carboxy-4-methylthiazol-5(2H)-ylidene]ethyl phosphate</name>
        <dbReference type="ChEBI" id="CHEBI:62899"/>
    </ligand>
</feature>
<evidence type="ECO:0000256" key="1">
    <source>
        <dbReference type="ARBA" id="ARBA00005165"/>
    </source>
</evidence>
<dbReference type="CDD" id="cd00564">
    <property type="entry name" value="TMP_TenI"/>
    <property type="match status" value="1"/>
</dbReference>
<evidence type="ECO:0000313" key="13">
    <source>
        <dbReference type="EMBL" id="SKA61594.1"/>
    </source>
</evidence>
<dbReference type="GO" id="GO:0000287">
    <property type="term" value="F:magnesium ion binding"/>
    <property type="evidence" value="ECO:0007669"/>
    <property type="project" value="UniProtKB-UniRule"/>
</dbReference>